<evidence type="ECO:0000256" key="13">
    <source>
        <dbReference type="SAM" id="MobiDB-lite"/>
    </source>
</evidence>
<evidence type="ECO:0000256" key="1">
    <source>
        <dbReference type="ARBA" id="ARBA00001946"/>
    </source>
</evidence>
<evidence type="ECO:0000256" key="6">
    <source>
        <dbReference type="ARBA" id="ARBA00022679"/>
    </source>
</evidence>
<dbReference type="InterPro" id="IPR015797">
    <property type="entry name" value="NUDIX_hydrolase-like_dom_sf"/>
</dbReference>
<dbReference type="GO" id="GO:0046872">
    <property type="term" value="F:metal ion binding"/>
    <property type="evidence" value="ECO:0007669"/>
    <property type="project" value="UniProtKB-KW"/>
</dbReference>
<evidence type="ECO:0000256" key="10">
    <source>
        <dbReference type="ARBA" id="ARBA00023098"/>
    </source>
</evidence>
<feature type="transmembrane region" description="Helical" evidence="14">
    <location>
        <begin position="682"/>
        <end position="705"/>
    </location>
</feature>
<dbReference type="Gene3D" id="1.10.600.10">
    <property type="entry name" value="Farnesyl Diphosphate Synthase"/>
    <property type="match status" value="1"/>
</dbReference>
<dbReference type="PROSITE" id="PS51462">
    <property type="entry name" value="NUDIX"/>
    <property type="match status" value="1"/>
</dbReference>
<dbReference type="Pfam" id="PF00494">
    <property type="entry name" value="SQS_PSY"/>
    <property type="match status" value="1"/>
</dbReference>
<dbReference type="InterPro" id="IPR019845">
    <property type="entry name" value="Squalene/phytoene_synthase_CS"/>
</dbReference>
<keyword evidence="9" id="KW-0752">Steroid biosynthesis</keyword>
<evidence type="ECO:0000256" key="8">
    <source>
        <dbReference type="ARBA" id="ARBA00022842"/>
    </source>
</evidence>
<dbReference type="AlphaFoldDB" id="A0A5A8EMD2"/>
<dbReference type="NCBIfam" id="TIGR01559">
    <property type="entry name" value="squal_synth"/>
    <property type="match status" value="1"/>
</dbReference>
<evidence type="ECO:0000259" key="15">
    <source>
        <dbReference type="PROSITE" id="PS51462"/>
    </source>
</evidence>
<feature type="compositionally biased region" description="Low complexity" evidence="13">
    <location>
        <begin position="258"/>
        <end position="267"/>
    </location>
</feature>
<evidence type="ECO:0000256" key="4">
    <source>
        <dbReference type="ARBA" id="ARBA00007579"/>
    </source>
</evidence>
<feature type="region of interest" description="Disordered" evidence="13">
    <location>
        <begin position="245"/>
        <end position="285"/>
    </location>
</feature>
<dbReference type="PANTHER" id="PTHR11626:SF2">
    <property type="entry name" value="SQUALENE SYNTHASE"/>
    <property type="match status" value="1"/>
</dbReference>
<keyword evidence="11" id="KW-0414">Isoprene biosynthesis</keyword>
<evidence type="ECO:0000256" key="2">
    <source>
        <dbReference type="ARBA" id="ARBA00004826"/>
    </source>
</evidence>
<comment type="similarity">
    <text evidence="4">Belongs to the IPP isomerase type 1 family.</text>
</comment>
<dbReference type="InterPro" id="IPR011876">
    <property type="entry name" value="IsopentenylPP_isomerase_typ1"/>
</dbReference>
<dbReference type="CDD" id="cd02885">
    <property type="entry name" value="NUDIX_IPP_Isomerase"/>
    <property type="match status" value="1"/>
</dbReference>
<dbReference type="Pfam" id="PF00293">
    <property type="entry name" value="NUDIX"/>
    <property type="match status" value="1"/>
</dbReference>
<comment type="pathway">
    <text evidence="2">Isoprenoid biosynthesis; dimethylallyl diphosphate biosynthesis; dimethylallyl diphosphate from isopentenyl diphosphate: step 1/1.</text>
</comment>
<evidence type="ECO:0000313" key="17">
    <source>
        <dbReference type="Proteomes" id="UP000322899"/>
    </source>
</evidence>
<dbReference type="SFLD" id="SFLDS00005">
    <property type="entry name" value="Isoprenoid_Synthase_Type_I"/>
    <property type="match status" value="1"/>
</dbReference>
<dbReference type="InterPro" id="IPR044844">
    <property type="entry name" value="Trans_IPPS_euk-type"/>
</dbReference>
<dbReference type="InterPro" id="IPR033904">
    <property type="entry name" value="Trans_IPPS_HH"/>
</dbReference>
<dbReference type="PROSITE" id="PS01045">
    <property type="entry name" value="SQUALEN_PHYTOEN_SYN_2"/>
    <property type="match status" value="1"/>
</dbReference>
<dbReference type="PANTHER" id="PTHR11626">
    <property type="entry name" value="FARNESYL-DIPHOSPHATE FARNESYLTRANSFERASE"/>
    <property type="match status" value="1"/>
</dbReference>
<comment type="caution">
    <text evidence="16">The sequence shown here is derived from an EMBL/GenBank/DDBJ whole genome shotgun (WGS) entry which is preliminary data.</text>
</comment>
<evidence type="ECO:0000256" key="11">
    <source>
        <dbReference type="ARBA" id="ARBA00023229"/>
    </source>
</evidence>
<dbReference type="FunFam" id="3.90.79.10:FF:000012">
    <property type="entry name" value="Isopentenyl-diphosphate Delta-isomerase 1"/>
    <property type="match status" value="1"/>
</dbReference>
<evidence type="ECO:0000256" key="7">
    <source>
        <dbReference type="ARBA" id="ARBA00022723"/>
    </source>
</evidence>
<feature type="domain" description="Nudix hydrolase" evidence="15">
    <location>
        <begin position="54"/>
        <end position="209"/>
    </location>
</feature>
<keyword evidence="14" id="KW-1133">Transmembrane helix</keyword>
<dbReference type="SUPFAM" id="SSF48576">
    <property type="entry name" value="Terpenoid synthases"/>
    <property type="match status" value="1"/>
</dbReference>
<dbReference type="SFLD" id="SFLDG01018">
    <property type="entry name" value="Squalene/Phytoene_Synthase_Lik"/>
    <property type="match status" value="1"/>
</dbReference>
<gene>
    <name evidence="16" type="ORF">FNF27_00082</name>
</gene>
<dbReference type="CDD" id="cd00683">
    <property type="entry name" value="Trans_IPPS_HH"/>
    <property type="match status" value="1"/>
</dbReference>
<evidence type="ECO:0000256" key="12">
    <source>
        <dbReference type="ARBA" id="ARBA00023235"/>
    </source>
</evidence>
<keyword evidence="8" id="KW-0460">Magnesium</keyword>
<dbReference type="GO" id="GO:0004452">
    <property type="term" value="F:isopentenyl-diphosphate delta-isomerase activity"/>
    <property type="evidence" value="ECO:0007669"/>
    <property type="project" value="InterPro"/>
</dbReference>
<evidence type="ECO:0000256" key="9">
    <source>
        <dbReference type="ARBA" id="ARBA00022955"/>
    </source>
</evidence>
<dbReference type="GO" id="GO:0008299">
    <property type="term" value="P:isoprenoid biosynthetic process"/>
    <property type="evidence" value="ECO:0007669"/>
    <property type="project" value="UniProtKB-KW"/>
</dbReference>
<dbReference type="GO" id="GO:0051996">
    <property type="term" value="F:squalene synthase [NAD(P)H] activity"/>
    <property type="evidence" value="ECO:0007669"/>
    <property type="project" value="InterPro"/>
</dbReference>
<dbReference type="NCBIfam" id="TIGR02150">
    <property type="entry name" value="IPP_isom_1"/>
    <property type="match status" value="1"/>
</dbReference>
<dbReference type="Proteomes" id="UP000322899">
    <property type="component" value="Unassembled WGS sequence"/>
</dbReference>
<dbReference type="GO" id="GO:0006694">
    <property type="term" value="P:steroid biosynthetic process"/>
    <property type="evidence" value="ECO:0007669"/>
    <property type="project" value="UniProtKB-KW"/>
</dbReference>
<reference evidence="16 17" key="1">
    <citation type="submission" date="2019-07" db="EMBL/GenBank/DDBJ databases">
        <title>Genomes of Cafeteria roenbergensis.</title>
        <authorList>
            <person name="Fischer M.G."/>
            <person name="Hackl T."/>
            <person name="Roman M."/>
        </authorList>
    </citation>
    <scope>NUCLEOTIDE SEQUENCE [LARGE SCALE GENOMIC DNA]</scope>
    <source>
        <strain evidence="16 17">E4-10P</strain>
    </source>
</reference>
<feature type="compositionally biased region" description="Basic and acidic residues" evidence="13">
    <location>
        <begin position="799"/>
        <end position="817"/>
    </location>
</feature>
<dbReference type="GO" id="GO:0050992">
    <property type="term" value="P:dimethylallyl diphosphate biosynthetic process"/>
    <property type="evidence" value="ECO:0007669"/>
    <property type="project" value="UniProtKB-UniPathway"/>
</dbReference>
<keyword evidence="5" id="KW-0444">Lipid biosynthesis</keyword>
<accession>A0A5A8EMD2</accession>
<evidence type="ECO:0000256" key="14">
    <source>
        <dbReference type="SAM" id="Phobius"/>
    </source>
</evidence>
<keyword evidence="14" id="KW-0812">Transmembrane</keyword>
<feature type="transmembrane region" description="Helical" evidence="14">
    <location>
        <begin position="726"/>
        <end position="752"/>
    </location>
</feature>
<dbReference type="SUPFAM" id="SSF55811">
    <property type="entry name" value="Nudix"/>
    <property type="match status" value="1"/>
</dbReference>
<evidence type="ECO:0000256" key="5">
    <source>
        <dbReference type="ARBA" id="ARBA00022516"/>
    </source>
</evidence>
<keyword evidence="10" id="KW-0443">Lipid metabolism</keyword>
<dbReference type="FunFam" id="1.10.600.10:FF:000023">
    <property type="entry name" value="Squalene synthase"/>
    <property type="match status" value="1"/>
</dbReference>
<evidence type="ECO:0000256" key="3">
    <source>
        <dbReference type="ARBA" id="ARBA00006251"/>
    </source>
</evidence>
<organism evidence="16 17">
    <name type="scientific">Cafeteria roenbergensis</name>
    <name type="common">Marine flagellate</name>
    <dbReference type="NCBI Taxonomy" id="33653"/>
    <lineage>
        <taxon>Eukaryota</taxon>
        <taxon>Sar</taxon>
        <taxon>Stramenopiles</taxon>
        <taxon>Bigyra</taxon>
        <taxon>Opalozoa</taxon>
        <taxon>Bicosoecida</taxon>
        <taxon>Cafeteriaceae</taxon>
        <taxon>Cafeteria</taxon>
    </lineage>
</organism>
<keyword evidence="12" id="KW-0413">Isomerase</keyword>
<keyword evidence="14" id="KW-0472">Membrane</keyword>
<dbReference type="Gene3D" id="3.90.79.10">
    <property type="entry name" value="Nucleoside Triphosphate Pyrophosphohydrolase"/>
    <property type="match status" value="1"/>
</dbReference>
<dbReference type="InterPro" id="IPR002060">
    <property type="entry name" value="Squ/phyt_synthse"/>
</dbReference>
<proteinExistence type="inferred from homology"/>
<comment type="cofactor">
    <cofactor evidence="1">
        <name>Mg(2+)</name>
        <dbReference type="ChEBI" id="CHEBI:18420"/>
    </cofactor>
</comment>
<protein>
    <recommendedName>
        <fullName evidence="15">Nudix hydrolase domain-containing protein</fullName>
    </recommendedName>
</protein>
<dbReference type="PROSITE" id="PS01044">
    <property type="entry name" value="SQUALEN_PHYTOEN_SYN_1"/>
    <property type="match status" value="1"/>
</dbReference>
<dbReference type="OrthoDB" id="510307at2759"/>
<sequence>MAAHQSSDAVFEGADADQIKMMEERVILVDEDDNVVGAASKKDSHLMENIDKGMLHRAFSVFLFTPDGRLLLQKRSEAKITFPGFWANTCCSHPLSTPLELEERDAMGVKRAARRKMEQELGINPDEVPLSSFRYLTRIHYVAGCGDGVWGEHEIDHILVCTPPTVPVVRPNDNEVAEARWFTAPELSAFVRDALEGRSEEKISPWFGIIENTLLHPWWEALARGTLADHVDAVTIHRADDLPTASAARAAEGRAEPAARPTAASAALPDGGSHTGSDGDASKKQGAYGKVKVHSEGTLSQLCRFDEVAIAAAYKLGLSKAAAVESLPDSTSADYLWCEEMLCKTSRSFALVIQQLPLPLRKAICIFYLVLRGLDTVEDDMTTYIGREAEKLDTLRGFWRRLDDPTFHIDGVGEADERVLLERFSSVNTALAGLPGDVRAVIRDICARMGEGMARFAGRDLSGGTESSAEYNLYCHFVAGLVGEGLSRLFAADGYESPSVAANTALSNDMGLFLQKTNIIRDYLEDLVEGRAFWPRDIWGDYAPSLSAVRDSPRSLECLNHMISDALQHAPHCLRYLESLHDPDVFRFCAIPQLMAIATLEKLANNPDVFTGVVKIRKGLALKLISGCDDMTFVYDTFLGLTRAVAAKIPADHTVASTAAAAALEDVEAVALPRLPASSLEALFSVRTMLAVLAVFGVTLSHLYSRSAFWEDGLASVPRITDKWDVLVLCVMVVCILYCFAFLGLPVILFGANRAPAPGSGKAVPESSLETLGADAAGPVSASSTPACSPAVAALLKQRSEEAARGKPTEAELRAEGEMAATEARRRATAH</sequence>
<keyword evidence="7" id="KW-0479">Metal-binding</keyword>
<dbReference type="UniPathway" id="UPA00059">
    <property type="reaction ID" value="UER00104"/>
</dbReference>
<dbReference type="InterPro" id="IPR000086">
    <property type="entry name" value="NUDIX_hydrolase_dom"/>
</dbReference>
<keyword evidence="6" id="KW-0808">Transferase</keyword>
<dbReference type="InterPro" id="IPR008949">
    <property type="entry name" value="Isoprenoid_synthase_dom_sf"/>
</dbReference>
<comment type="similarity">
    <text evidence="3">Belongs to the phytoene/squalene synthase family.</text>
</comment>
<dbReference type="GO" id="GO:0045338">
    <property type="term" value="P:farnesyl diphosphate metabolic process"/>
    <property type="evidence" value="ECO:0007669"/>
    <property type="project" value="InterPro"/>
</dbReference>
<dbReference type="EMBL" id="VLTO01000001">
    <property type="protein sequence ID" value="KAA0178228.1"/>
    <property type="molecule type" value="Genomic_DNA"/>
</dbReference>
<evidence type="ECO:0000313" key="16">
    <source>
        <dbReference type="EMBL" id="KAA0178228.1"/>
    </source>
</evidence>
<dbReference type="InterPro" id="IPR006449">
    <property type="entry name" value="Squal_synth-like"/>
</dbReference>
<name>A0A5A8EMD2_CAFRO</name>
<dbReference type="GO" id="GO:0005789">
    <property type="term" value="C:endoplasmic reticulum membrane"/>
    <property type="evidence" value="ECO:0007669"/>
    <property type="project" value="TreeGrafter"/>
</dbReference>
<feature type="region of interest" description="Disordered" evidence="13">
    <location>
        <begin position="799"/>
        <end position="831"/>
    </location>
</feature>